<sequence>MLNWFDLLVLIFLIVAFINGYRKGLVSMLVGLATVVLAAVFAGKLADSLLPHIQKLFGSSPQVATVLSYVAAFLAIGAVVSIIGFLIQKLFESVNLNFINRILGSVVSIGTTVVVLSILLNLILMLDRKEKIIKPEIKQKSFFYERVRVAVPAIVPYLDKETWEEYVPEKYREQLENNMGNGQPIDSAFQKKYFETDSI</sequence>
<evidence type="ECO:0000256" key="5">
    <source>
        <dbReference type="SAM" id="Phobius"/>
    </source>
</evidence>
<keyword evidence="3 5" id="KW-1133">Transmembrane helix</keyword>
<dbReference type="PANTHER" id="PTHR37306">
    <property type="entry name" value="COLICIN V PRODUCTION PROTEIN"/>
    <property type="match status" value="1"/>
</dbReference>
<reference evidence="6" key="1">
    <citation type="submission" date="2019-08" db="EMBL/GenBank/DDBJ databases">
        <authorList>
            <person name="Kucharzyk K."/>
            <person name="Murdoch R.W."/>
            <person name="Higgins S."/>
            <person name="Loffler F."/>
        </authorList>
    </citation>
    <scope>NUCLEOTIDE SEQUENCE</scope>
</reference>
<feature type="transmembrane region" description="Helical" evidence="5">
    <location>
        <begin position="66"/>
        <end position="87"/>
    </location>
</feature>
<evidence type="ECO:0000256" key="4">
    <source>
        <dbReference type="ARBA" id="ARBA00023136"/>
    </source>
</evidence>
<feature type="transmembrane region" description="Helical" evidence="5">
    <location>
        <begin position="28"/>
        <end position="46"/>
    </location>
</feature>
<protein>
    <recommendedName>
        <fullName evidence="7">Colicin V production protein</fullName>
    </recommendedName>
</protein>
<keyword evidence="2 5" id="KW-0812">Transmembrane</keyword>
<dbReference type="GO" id="GO:0016020">
    <property type="term" value="C:membrane"/>
    <property type="evidence" value="ECO:0007669"/>
    <property type="project" value="UniProtKB-SubCell"/>
</dbReference>
<proteinExistence type="predicted"/>
<gene>
    <name evidence="6" type="ORF">SDC9_107913</name>
</gene>
<dbReference type="GO" id="GO:0009403">
    <property type="term" value="P:toxin biosynthetic process"/>
    <property type="evidence" value="ECO:0007669"/>
    <property type="project" value="InterPro"/>
</dbReference>
<keyword evidence="4 5" id="KW-0472">Membrane</keyword>
<dbReference type="PANTHER" id="PTHR37306:SF1">
    <property type="entry name" value="COLICIN V PRODUCTION PROTEIN"/>
    <property type="match status" value="1"/>
</dbReference>
<comment type="caution">
    <text evidence="6">The sequence shown here is derived from an EMBL/GenBank/DDBJ whole genome shotgun (WGS) entry which is preliminary data.</text>
</comment>
<evidence type="ECO:0000256" key="2">
    <source>
        <dbReference type="ARBA" id="ARBA00022692"/>
    </source>
</evidence>
<evidence type="ECO:0000256" key="3">
    <source>
        <dbReference type="ARBA" id="ARBA00022989"/>
    </source>
</evidence>
<feature type="transmembrane region" description="Helical" evidence="5">
    <location>
        <begin position="102"/>
        <end position="124"/>
    </location>
</feature>
<accession>A0A645B6H4</accession>
<feature type="transmembrane region" description="Helical" evidence="5">
    <location>
        <begin position="5"/>
        <end position="22"/>
    </location>
</feature>
<dbReference type="AlphaFoldDB" id="A0A645B6H4"/>
<comment type="subcellular location">
    <subcellularLocation>
        <location evidence="1">Membrane</location>
        <topology evidence="1">Multi-pass membrane protein</topology>
    </subcellularLocation>
</comment>
<evidence type="ECO:0000256" key="1">
    <source>
        <dbReference type="ARBA" id="ARBA00004141"/>
    </source>
</evidence>
<dbReference type="InterPro" id="IPR003825">
    <property type="entry name" value="Colicin-V_CvpA"/>
</dbReference>
<evidence type="ECO:0000313" key="6">
    <source>
        <dbReference type="EMBL" id="MPM61059.1"/>
    </source>
</evidence>
<organism evidence="6">
    <name type="scientific">bioreactor metagenome</name>
    <dbReference type="NCBI Taxonomy" id="1076179"/>
    <lineage>
        <taxon>unclassified sequences</taxon>
        <taxon>metagenomes</taxon>
        <taxon>ecological metagenomes</taxon>
    </lineage>
</organism>
<dbReference type="Pfam" id="PF02674">
    <property type="entry name" value="Colicin_V"/>
    <property type="match status" value="1"/>
</dbReference>
<dbReference type="EMBL" id="VSSQ01018128">
    <property type="protein sequence ID" value="MPM61059.1"/>
    <property type="molecule type" value="Genomic_DNA"/>
</dbReference>
<evidence type="ECO:0008006" key="7">
    <source>
        <dbReference type="Google" id="ProtNLM"/>
    </source>
</evidence>
<name>A0A645B6H4_9ZZZZ</name>